<gene>
    <name evidence="7" type="ORF">AU255_05160</name>
</gene>
<dbReference type="GO" id="GO:0005886">
    <property type="term" value="C:plasma membrane"/>
    <property type="evidence" value="ECO:0007669"/>
    <property type="project" value="InterPro"/>
</dbReference>
<evidence type="ECO:0000256" key="5">
    <source>
        <dbReference type="SAM" id="Phobius"/>
    </source>
</evidence>
<accession>A0A1V8M6Z7</accession>
<keyword evidence="4 5" id="KW-0472">Membrane</keyword>
<feature type="transmembrane region" description="Helical" evidence="5">
    <location>
        <begin position="7"/>
        <end position="28"/>
    </location>
</feature>
<keyword evidence="2 5" id="KW-0812">Transmembrane</keyword>
<reference evidence="7 8" key="1">
    <citation type="submission" date="2015-12" db="EMBL/GenBank/DDBJ databases">
        <authorList>
            <person name="Shamseldin A."/>
            <person name="Moawad H."/>
            <person name="Abd El-Rahim W.M."/>
            <person name="Sadowsky M.J."/>
        </authorList>
    </citation>
    <scope>NUCLEOTIDE SEQUENCE [LARGE SCALE GENOMIC DNA]</scope>
    <source>
        <strain evidence="7 8">WF1</strain>
    </source>
</reference>
<dbReference type="RefSeq" id="WP_080521888.1">
    <property type="nucleotide sequence ID" value="NZ_LPUF01000001.1"/>
</dbReference>
<evidence type="ECO:0000256" key="3">
    <source>
        <dbReference type="ARBA" id="ARBA00022989"/>
    </source>
</evidence>
<name>A0A1V8M6Z7_9GAMM</name>
<dbReference type="InterPro" id="IPR007452">
    <property type="entry name" value="TamB_C"/>
</dbReference>
<comment type="caution">
    <text evidence="7">The sequence shown here is derived from an EMBL/GenBank/DDBJ whole genome shotgun (WGS) entry which is preliminary data.</text>
</comment>
<sequence length="1153" mass="126047">MRILFRASLAIFCTTVLILVVVIALLFYSPQFNRWVVLQAINQVPGLSIAKVDGLLLSDIFVTDVSYRDDVVEVNIKSLSYQLKLQDLLQERVLFESLQAAGVDVVLLDSTEPVAEEPESPPFVMPVTLMVSHISVSDLSIRQGESDYLLDKISLALLYQGQDLQISQLLLDSEMVQLQDGNVALELGHNTPFTLEVNVAKSVPDLADVKAHVSLHGDTQKIYLDANVMVPSAIHAQGWVALSDVSPQFDLQIAWPALQWPLQGEKQYASTNAKLTLQGKADDYIVNFDSDLFARDLSAEHLQLQGQGNAEQLTLNTLLLKALKGEILAKGRVSWTAGLPSQLQLQAKKLQLATLAPDYPGEINLDTEISGQLINEPDIHVQVKKLDGIILDKKLQGTANIHYTAEQTFIEKLHASVGANYIDIQGEVGKRNLVRFMLNAENLHDLSPDLMGAVFAEGSLHGTMTQPQVKFHLLSDGVGFQEYKVGSIVAKAILDTAGEGQLNVHATAQNIVFNDQQIELIELQSIGQNAHHELRAQVKSEQVNLDLALQGAWEPVARKWQGQIQQLQMQSGSLGIWEIIKTSPLQIALVDEQAPKLDTEICLAQKSGTGLLCISAVSELTGQKLTGTIQQLPLSIFADWMPPTVQVKSLLQSRFSFSLQQALQGNVQVTLDPGVMIVQDEDIGVQRVNFKMAHFDAQLLADTMQSNLSIVLNDANHLKGQVKVLGLANMATATIKGLLNVHLEQIGFISAFADSVSNVAGLIEGEVHIQGLLKSPSLNNSWLKLQQGSLTVMSAGLSLSDLNIELTHAQKERIFLRGRTDIEGQRLLLNGQVDRYSSDQLQYTMTIKGEELRLIQIPEIQAWLSPDLQLSGNKQGAKLQGNIAVPKAIMVFQTIPESAVGLSGDEVVVSDKKPEVKTPAYLVDMDVTITLGKEVSVQGFGLKARLEGQLRALQVNNDLKLFNELNLREGTYIAYGQDLTIDKGQLLFAGNVENPGVNILASRKASDWNDKTIAYLSLTGTLKNPVTRIYTVPSSSDNDALAYLLTGAPLSKSGDNSSALIAKVALGLGREYVDAVMGTVGIDELEIKSTAVGQNSMVIGKRIGPNLYARYIMDVLTAQMQFAVEYKLTKNISIETRAGSTYSSDIKYSIEFD</sequence>
<dbReference type="GO" id="GO:0009306">
    <property type="term" value="P:protein secretion"/>
    <property type="evidence" value="ECO:0007669"/>
    <property type="project" value="InterPro"/>
</dbReference>
<evidence type="ECO:0000256" key="1">
    <source>
        <dbReference type="ARBA" id="ARBA00004167"/>
    </source>
</evidence>
<keyword evidence="8" id="KW-1185">Reference proteome</keyword>
<dbReference type="PANTHER" id="PTHR36985">
    <property type="entry name" value="TRANSLOCATION AND ASSEMBLY MODULE SUBUNIT TAMB"/>
    <property type="match status" value="1"/>
</dbReference>
<feature type="domain" description="Translocation and assembly module TamB C-terminal" evidence="6">
    <location>
        <begin position="822"/>
        <end position="1152"/>
    </location>
</feature>
<dbReference type="PANTHER" id="PTHR36985:SF1">
    <property type="entry name" value="TRANSLOCATION AND ASSEMBLY MODULE SUBUNIT TAMB"/>
    <property type="match status" value="1"/>
</dbReference>
<evidence type="ECO:0000256" key="4">
    <source>
        <dbReference type="ARBA" id="ARBA00023136"/>
    </source>
</evidence>
<dbReference type="Proteomes" id="UP000191980">
    <property type="component" value="Unassembled WGS sequence"/>
</dbReference>
<evidence type="ECO:0000313" key="7">
    <source>
        <dbReference type="EMBL" id="OQK17278.1"/>
    </source>
</evidence>
<protein>
    <recommendedName>
        <fullName evidence="6">Translocation and assembly module TamB C-terminal domain-containing protein</fullName>
    </recommendedName>
</protein>
<dbReference type="GO" id="GO:0097347">
    <property type="term" value="C:TAM protein secretion complex"/>
    <property type="evidence" value="ECO:0007669"/>
    <property type="project" value="TreeGrafter"/>
</dbReference>
<organism evidence="7 8">
    <name type="scientific">Methyloprofundus sedimenti</name>
    <dbReference type="NCBI Taxonomy" id="1420851"/>
    <lineage>
        <taxon>Bacteria</taxon>
        <taxon>Pseudomonadati</taxon>
        <taxon>Pseudomonadota</taxon>
        <taxon>Gammaproteobacteria</taxon>
        <taxon>Methylococcales</taxon>
        <taxon>Methylococcaceae</taxon>
        <taxon>Methyloprofundus</taxon>
    </lineage>
</organism>
<keyword evidence="3 5" id="KW-1133">Transmembrane helix</keyword>
<evidence type="ECO:0000256" key="2">
    <source>
        <dbReference type="ARBA" id="ARBA00022692"/>
    </source>
</evidence>
<dbReference type="STRING" id="1420851.AU255_05160"/>
<dbReference type="AlphaFoldDB" id="A0A1V8M6Z7"/>
<evidence type="ECO:0000259" key="6">
    <source>
        <dbReference type="Pfam" id="PF04357"/>
    </source>
</evidence>
<proteinExistence type="predicted"/>
<dbReference type="OrthoDB" id="5555605at2"/>
<dbReference type="EMBL" id="LPUF01000001">
    <property type="protein sequence ID" value="OQK17278.1"/>
    <property type="molecule type" value="Genomic_DNA"/>
</dbReference>
<dbReference type="Pfam" id="PF04357">
    <property type="entry name" value="TamB"/>
    <property type="match status" value="1"/>
</dbReference>
<comment type="subcellular location">
    <subcellularLocation>
        <location evidence="1">Membrane</location>
        <topology evidence="1">Single-pass membrane protein</topology>
    </subcellularLocation>
</comment>
<evidence type="ECO:0000313" key="8">
    <source>
        <dbReference type="Proteomes" id="UP000191980"/>
    </source>
</evidence>